<gene>
    <name evidence="3" type="ORF">ACHAW5_008611</name>
</gene>
<dbReference type="AlphaFoldDB" id="A0ABD3NCC5"/>
<dbReference type="PANTHER" id="PTHR10555">
    <property type="entry name" value="SORTING NEXIN"/>
    <property type="match status" value="1"/>
</dbReference>
<organism evidence="3 4">
    <name type="scientific">Stephanodiscus triporus</name>
    <dbReference type="NCBI Taxonomy" id="2934178"/>
    <lineage>
        <taxon>Eukaryota</taxon>
        <taxon>Sar</taxon>
        <taxon>Stramenopiles</taxon>
        <taxon>Ochrophyta</taxon>
        <taxon>Bacillariophyta</taxon>
        <taxon>Coscinodiscophyceae</taxon>
        <taxon>Thalassiosirophycidae</taxon>
        <taxon>Stephanodiscales</taxon>
        <taxon>Stephanodiscaceae</taxon>
        <taxon>Stephanodiscus</taxon>
    </lineage>
</organism>
<dbReference type="Pfam" id="PF00787">
    <property type="entry name" value="PX"/>
    <property type="match status" value="1"/>
</dbReference>
<feature type="compositionally biased region" description="Basic and acidic residues" evidence="1">
    <location>
        <begin position="225"/>
        <end position="237"/>
    </location>
</feature>
<dbReference type="Pfam" id="PF09325">
    <property type="entry name" value="Vps5"/>
    <property type="match status" value="1"/>
</dbReference>
<dbReference type="CDD" id="cd07596">
    <property type="entry name" value="BAR_SNX"/>
    <property type="match status" value="1"/>
</dbReference>
<dbReference type="SMART" id="SM00312">
    <property type="entry name" value="PX"/>
    <property type="match status" value="1"/>
</dbReference>
<evidence type="ECO:0000313" key="4">
    <source>
        <dbReference type="Proteomes" id="UP001530315"/>
    </source>
</evidence>
<dbReference type="Gene3D" id="3.30.1520.10">
    <property type="entry name" value="Phox-like domain"/>
    <property type="match status" value="1"/>
</dbReference>
<feature type="compositionally biased region" description="Polar residues" evidence="1">
    <location>
        <begin position="1"/>
        <end position="10"/>
    </location>
</feature>
<dbReference type="InterPro" id="IPR015404">
    <property type="entry name" value="Vps5_C"/>
</dbReference>
<evidence type="ECO:0000313" key="3">
    <source>
        <dbReference type="EMBL" id="KAL3772661.1"/>
    </source>
</evidence>
<dbReference type="PROSITE" id="PS50195">
    <property type="entry name" value="PX"/>
    <property type="match status" value="1"/>
</dbReference>
<protein>
    <recommendedName>
        <fullName evidence="2">PX domain-containing protein</fullName>
    </recommendedName>
</protein>
<dbReference type="SUPFAM" id="SSF103657">
    <property type="entry name" value="BAR/IMD domain-like"/>
    <property type="match status" value="1"/>
</dbReference>
<feature type="region of interest" description="Disordered" evidence="1">
    <location>
        <begin position="359"/>
        <end position="381"/>
    </location>
</feature>
<dbReference type="Gene3D" id="1.20.1270.60">
    <property type="entry name" value="Arfaptin homology (AH) domain/BAR domain"/>
    <property type="match status" value="1"/>
</dbReference>
<dbReference type="EMBL" id="JALLAZ020001572">
    <property type="protein sequence ID" value="KAL3772661.1"/>
    <property type="molecule type" value="Genomic_DNA"/>
</dbReference>
<dbReference type="SUPFAM" id="SSF64268">
    <property type="entry name" value="PX domain"/>
    <property type="match status" value="1"/>
</dbReference>
<accession>A0ABD3NCC5</accession>
<feature type="region of interest" description="Disordered" evidence="1">
    <location>
        <begin position="198"/>
        <end position="268"/>
    </location>
</feature>
<evidence type="ECO:0000256" key="1">
    <source>
        <dbReference type="SAM" id="MobiDB-lite"/>
    </source>
</evidence>
<sequence length="622" mass="66713">MSPRNASSPGACSVAADGNEQDAALDTVKVDGDGDGDGGGLPMMIPLARARASQAGCEGPPAARQRHVVTVSDPVQCAEGIKGKYTSYRVACDPPLLARSSSHSPPPMSHPTSANRRYSEFCWLFERMHKERPGSIVPPLPDKHRRAGSSLFDGTFIEERRSQLEAFLRRAVRNPELADAECLIVFLGGSDAEFKKALRDGGGGSSSSSSSSRGGGGGGSNPNVEDEHGGPPHHAYDGNEMETNCHPPHDARDHPPSPAAAENRGGGTMEKLTAKKAAGLKKWIKEKKTTMQGATARMPDDAIFERATHHVEALEAGLCRIEAQASRLVRNDVDVSSCMLEFGLGCDALARVDDEVDGAGGGGVNDDDDDDDASSTPRSSGIGMAFRLIGRAADRASASCSTSRDDERGGWSARFLEPIRDHLRVVRAARVALSKRNSRLVTYSTCLNAVDSKRASLHRYRISGDHQRAIGAEASLCRAEAAAIEARANYDEVSARVLREVDRFRREYAVEMYATMSEFVRAQKEHYDAMSDVWSSLLPEVEGIDASTFNGSSFAREAAALREGKAGAGSSGGGIEAVHFENMPMPTYPPPPEPANDAYSRNVLESSMLNGAIRYRDVLPEE</sequence>
<evidence type="ECO:0000259" key="2">
    <source>
        <dbReference type="PROSITE" id="PS50195"/>
    </source>
</evidence>
<dbReference type="InterPro" id="IPR001683">
    <property type="entry name" value="PX_dom"/>
</dbReference>
<feature type="domain" description="PX" evidence="2">
    <location>
        <begin position="66"/>
        <end position="194"/>
    </location>
</feature>
<keyword evidence="4" id="KW-1185">Reference proteome</keyword>
<dbReference type="PANTHER" id="PTHR10555:SF170">
    <property type="entry name" value="FI18122P1"/>
    <property type="match status" value="1"/>
</dbReference>
<name>A0ABD3NCC5_9STRA</name>
<reference evidence="3 4" key="1">
    <citation type="submission" date="2024-10" db="EMBL/GenBank/DDBJ databases">
        <title>Updated reference genomes for cyclostephanoid diatoms.</title>
        <authorList>
            <person name="Roberts W.R."/>
            <person name="Alverson A.J."/>
        </authorList>
    </citation>
    <scope>NUCLEOTIDE SEQUENCE [LARGE SCALE GENOMIC DNA]</scope>
    <source>
        <strain evidence="3 4">AJA276-08</strain>
    </source>
</reference>
<dbReference type="InterPro" id="IPR036871">
    <property type="entry name" value="PX_dom_sf"/>
</dbReference>
<proteinExistence type="predicted"/>
<comment type="caution">
    <text evidence="3">The sequence shown here is derived from an EMBL/GenBank/DDBJ whole genome shotgun (WGS) entry which is preliminary data.</text>
</comment>
<dbReference type="InterPro" id="IPR027267">
    <property type="entry name" value="AH/BAR_dom_sf"/>
</dbReference>
<dbReference type="Proteomes" id="UP001530315">
    <property type="component" value="Unassembled WGS sequence"/>
</dbReference>
<feature type="region of interest" description="Disordered" evidence="1">
    <location>
        <begin position="1"/>
        <end position="44"/>
    </location>
</feature>